<evidence type="ECO:0000313" key="1">
    <source>
        <dbReference type="EMBL" id="KAK9824837.1"/>
    </source>
</evidence>
<dbReference type="EMBL" id="JALJOU010000079">
    <property type="protein sequence ID" value="KAK9824837.1"/>
    <property type="molecule type" value="Genomic_DNA"/>
</dbReference>
<proteinExistence type="predicted"/>
<dbReference type="AlphaFoldDB" id="A0AAW1QUQ6"/>
<sequence>MVYAGSHWGDIEIGGAYGFDVCKDTTLPSLASCCVIAENGDVRCSKVFETEPLGPGVDACCPAVGINA</sequence>
<gene>
    <name evidence="1" type="ORF">WJX81_004821</name>
</gene>
<comment type="caution">
    <text evidence="1">The sequence shown here is derived from an EMBL/GenBank/DDBJ whole genome shotgun (WGS) entry which is preliminary data.</text>
</comment>
<accession>A0AAW1QUQ6</accession>
<protein>
    <submittedName>
        <fullName evidence="1">Uncharacterized protein</fullName>
    </submittedName>
</protein>
<dbReference type="Proteomes" id="UP001445335">
    <property type="component" value="Unassembled WGS sequence"/>
</dbReference>
<evidence type="ECO:0000313" key="2">
    <source>
        <dbReference type="Proteomes" id="UP001445335"/>
    </source>
</evidence>
<keyword evidence="2" id="KW-1185">Reference proteome</keyword>
<name>A0AAW1QUQ6_9CHLO</name>
<reference evidence="1 2" key="1">
    <citation type="journal article" date="2024" name="Nat. Commun.">
        <title>Phylogenomics reveals the evolutionary origins of lichenization in chlorophyte algae.</title>
        <authorList>
            <person name="Puginier C."/>
            <person name="Libourel C."/>
            <person name="Otte J."/>
            <person name="Skaloud P."/>
            <person name="Haon M."/>
            <person name="Grisel S."/>
            <person name="Petersen M."/>
            <person name="Berrin J.G."/>
            <person name="Delaux P.M."/>
            <person name="Dal Grande F."/>
            <person name="Keller J."/>
        </authorList>
    </citation>
    <scope>NUCLEOTIDE SEQUENCE [LARGE SCALE GENOMIC DNA]</scope>
    <source>
        <strain evidence="1 2">SAG 245.80</strain>
    </source>
</reference>
<organism evidence="1 2">
    <name type="scientific">Elliptochloris bilobata</name>
    <dbReference type="NCBI Taxonomy" id="381761"/>
    <lineage>
        <taxon>Eukaryota</taxon>
        <taxon>Viridiplantae</taxon>
        <taxon>Chlorophyta</taxon>
        <taxon>core chlorophytes</taxon>
        <taxon>Trebouxiophyceae</taxon>
        <taxon>Trebouxiophyceae incertae sedis</taxon>
        <taxon>Elliptochloris clade</taxon>
        <taxon>Elliptochloris</taxon>
    </lineage>
</organism>